<evidence type="ECO:0000259" key="2">
    <source>
        <dbReference type="Pfam" id="PF24883"/>
    </source>
</evidence>
<dbReference type="PANTHER" id="PTHR10039:SF16">
    <property type="entry name" value="GPI INOSITOL-DEACYLASE"/>
    <property type="match status" value="1"/>
</dbReference>
<dbReference type="Pfam" id="PF24883">
    <property type="entry name" value="NPHP3_N"/>
    <property type="match status" value="1"/>
</dbReference>
<dbReference type="Proteomes" id="UP000799750">
    <property type="component" value="Unassembled WGS sequence"/>
</dbReference>
<dbReference type="PANTHER" id="PTHR10039">
    <property type="entry name" value="AMELOGENIN"/>
    <property type="match status" value="1"/>
</dbReference>
<dbReference type="AlphaFoldDB" id="A0A6A6REK1"/>
<evidence type="ECO:0000256" key="1">
    <source>
        <dbReference type="ARBA" id="ARBA00022737"/>
    </source>
</evidence>
<evidence type="ECO:0000313" key="4">
    <source>
        <dbReference type="Proteomes" id="UP000799750"/>
    </source>
</evidence>
<keyword evidence="4" id="KW-1185">Reference proteome</keyword>
<dbReference type="EMBL" id="MU004181">
    <property type="protein sequence ID" value="KAF2502170.1"/>
    <property type="molecule type" value="Genomic_DNA"/>
</dbReference>
<dbReference type="InterPro" id="IPR056884">
    <property type="entry name" value="NPHP3-like_N"/>
</dbReference>
<accession>A0A6A6REK1</accession>
<protein>
    <recommendedName>
        <fullName evidence="2">Nephrocystin 3-like N-terminal domain-containing protein</fullName>
    </recommendedName>
</protein>
<sequence>MEVLGTGSAILAVAELSLRLFEACDAYYQTVKGASNEIKTLRDHAGVFNTALKALNALATSSDAGKVPILAEWMQDGGPRDECAELLTDLLAKLAKQGDRKEKHSWLKNLDWPLKKEDMENGINTIGSHRESLVMALGSDNLTVSLDTNRVATMIRDDIAIKERENLLQKMLKWIPAVDTSVNHKEARRKHQAGTGDWLFQLEEFSKWKTTRGSVMWLSGMLGCGKTILR</sequence>
<keyword evidence="1" id="KW-0677">Repeat</keyword>
<organism evidence="3 4">
    <name type="scientific">Lophium mytilinum</name>
    <dbReference type="NCBI Taxonomy" id="390894"/>
    <lineage>
        <taxon>Eukaryota</taxon>
        <taxon>Fungi</taxon>
        <taxon>Dikarya</taxon>
        <taxon>Ascomycota</taxon>
        <taxon>Pezizomycotina</taxon>
        <taxon>Dothideomycetes</taxon>
        <taxon>Pleosporomycetidae</taxon>
        <taxon>Mytilinidiales</taxon>
        <taxon>Mytilinidiaceae</taxon>
        <taxon>Lophium</taxon>
    </lineage>
</organism>
<proteinExistence type="predicted"/>
<dbReference type="OrthoDB" id="1577640at2759"/>
<reference evidence="3" key="1">
    <citation type="journal article" date="2020" name="Stud. Mycol.">
        <title>101 Dothideomycetes genomes: a test case for predicting lifestyles and emergence of pathogens.</title>
        <authorList>
            <person name="Haridas S."/>
            <person name="Albert R."/>
            <person name="Binder M."/>
            <person name="Bloem J."/>
            <person name="Labutti K."/>
            <person name="Salamov A."/>
            <person name="Andreopoulos B."/>
            <person name="Baker S."/>
            <person name="Barry K."/>
            <person name="Bills G."/>
            <person name="Bluhm B."/>
            <person name="Cannon C."/>
            <person name="Castanera R."/>
            <person name="Culley D."/>
            <person name="Daum C."/>
            <person name="Ezra D."/>
            <person name="Gonzalez J."/>
            <person name="Henrissat B."/>
            <person name="Kuo A."/>
            <person name="Liang C."/>
            <person name="Lipzen A."/>
            <person name="Lutzoni F."/>
            <person name="Magnuson J."/>
            <person name="Mondo S."/>
            <person name="Nolan M."/>
            <person name="Ohm R."/>
            <person name="Pangilinan J."/>
            <person name="Park H.-J."/>
            <person name="Ramirez L."/>
            <person name="Alfaro M."/>
            <person name="Sun H."/>
            <person name="Tritt A."/>
            <person name="Yoshinaga Y."/>
            <person name="Zwiers L.-H."/>
            <person name="Turgeon B."/>
            <person name="Goodwin S."/>
            <person name="Spatafora J."/>
            <person name="Crous P."/>
            <person name="Grigoriev I."/>
        </authorList>
    </citation>
    <scope>NUCLEOTIDE SEQUENCE</scope>
    <source>
        <strain evidence="3">CBS 269.34</strain>
    </source>
</reference>
<name>A0A6A6REK1_9PEZI</name>
<evidence type="ECO:0000313" key="3">
    <source>
        <dbReference type="EMBL" id="KAF2502170.1"/>
    </source>
</evidence>
<feature type="domain" description="Nephrocystin 3-like N-terminal" evidence="2">
    <location>
        <begin position="194"/>
        <end position="229"/>
    </location>
</feature>
<gene>
    <name evidence="3" type="ORF">BU16DRAFT_1280</name>
</gene>